<reference evidence="2" key="1">
    <citation type="journal article" date="2023" name="Science">
        <title>Genome structures resolve the early diversification of teleost fishes.</title>
        <authorList>
            <person name="Parey E."/>
            <person name="Louis A."/>
            <person name="Montfort J."/>
            <person name="Bouchez O."/>
            <person name="Roques C."/>
            <person name="Iampietro C."/>
            <person name="Lluch J."/>
            <person name="Castinel A."/>
            <person name="Donnadieu C."/>
            <person name="Desvignes T."/>
            <person name="Floi Bucao C."/>
            <person name="Jouanno E."/>
            <person name="Wen M."/>
            <person name="Mejri S."/>
            <person name="Dirks R."/>
            <person name="Jansen H."/>
            <person name="Henkel C."/>
            <person name="Chen W.J."/>
            <person name="Zahm M."/>
            <person name="Cabau C."/>
            <person name="Klopp C."/>
            <person name="Thompson A.W."/>
            <person name="Robinson-Rechavi M."/>
            <person name="Braasch I."/>
            <person name="Lecointre G."/>
            <person name="Bobe J."/>
            <person name="Postlethwait J.H."/>
            <person name="Berthelot C."/>
            <person name="Roest Crollius H."/>
            <person name="Guiguen Y."/>
        </authorList>
    </citation>
    <scope>NUCLEOTIDE SEQUENCE</scope>
    <source>
        <strain evidence="2">WJC10195</strain>
    </source>
</reference>
<organism evidence="2 3">
    <name type="scientific">Synaphobranchus kaupii</name>
    <name type="common">Kaup's arrowtooth eel</name>
    <dbReference type="NCBI Taxonomy" id="118154"/>
    <lineage>
        <taxon>Eukaryota</taxon>
        <taxon>Metazoa</taxon>
        <taxon>Chordata</taxon>
        <taxon>Craniata</taxon>
        <taxon>Vertebrata</taxon>
        <taxon>Euteleostomi</taxon>
        <taxon>Actinopterygii</taxon>
        <taxon>Neopterygii</taxon>
        <taxon>Teleostei</taxon>
        <taxon>Anguilliformes</taxon>
        <taxon>Synaphobranchidae</taxon>
        <taxon>Synaphobranchus</taxon>
    </lineage>
</organism>
<protein>
    <submittedName>
        <fullName evidence="2">Uncharacterized protein</fullName>
    </submittedName>
</protein>
<evidence type="ECO:0000256" key="1">
    <source>
        <dbReference type="SAM" id="MobiDB-lite"/>
    </source>
</evidence>
<gene>
    <name evidence="2" type="ORF">SKAU_G00238880</name>
</gene>
<keyword evidence="3" id="KW-1185">Reference proteome</keyword>
<feature type="compositionally biased region" description="Low complexity" evidence="1">
    <location>
        <begin position="107"/>
        <end position="120"/>
    </location>
</feature>
<feature type="region of interest" description="Disordered" evidence="1">
    <location>
        <begin position="30"/>
        <end position="64"/>
    </location>
</feature>
<evidence type="ECO:0000313" key="2">
    <source>
        <dbReference type="EMBL" id="KAJ8352412.1"/>
    </source>
</evidence>
<accession>A0A9Q1F733</accession>
<dbReference type="Proteomes" id="UP001152622">
    <property type="component" value="Chromosome 8"/>
</dbReference>
<dbReference type="AlphaFoldDB" id="A0A9Q1F733"/>
<proteinExistence type="predicted"/>
<feature type="compositionally biased region" description="Basic residues" evidence="1">
    <location>
        <begin position="30"/>
        <end position="46"/>
    </location>
</feature>
<comment type="caution">
    <text evidence="2">The sequence shown here is derived from an EMBL/GenBank/DDBJ whole genome shotgun (WGS) entry which is preliminary data.</text>
</comment>
<sequence>MAGQKRKEEDELYSPRSSLNYNNIPAVRRLWPRKAERKRKGGRRTGRLSLPLFSPIDEPPPLEVNNAFEVLQDYVPAPTPASSSSSLPHRSKKAPCLPRSSDSWTEPGDGVPSDDSSSPGNAPYPPSGSGSDPQSEPGDGVVIVGSSMVRDVQLDGAAHASWT</sequence>
<evidence type="ECO:0000313" key="3">
    <source>
        <dbReference type="Proteomes" id="UP001152622"/>
    </source>
</evidence>
<name>A0A9Q1F733_SYNKA</name>
<dbReference type="EMBL" id="JAINUF010000008">
    <property type="protein sequence ID" value="KAJ8352412.1"/>
    <property type="molecule type" value="Genomic_DNA"/>
</dbReference>
<feature type="region of interest" description="Disordered" evidence="1">
    <location>
        <begin position="76"/>
        <end position="147"/>
    </location>
</feature>